<keyword evidence="3" id="KW-1185">Reference proteome</keyword>
<proteinExistence type="predicted"/>
<keyword evidence="2" id="KW-0378">Hydrolase</keyword>
<gene>
    <name evidence="2" type="ORF">SAMN02745191_1178</name>
</gene>
<reference evidence="3" key="1">
    <citation type="submission" date="2017-02" db="EMBL/GenBank/DDBJ databases">
        <authorList>
            <person name="Varghese N."/>
            <person name="Submissions S."/>
        </authorList>
    </citation>
    <scope>NUCLEOTIDE SEQUENCE [LARGE SCALE GENOMIC DNA]</scope>
    <source>
        <strain evidence="3">ATCC 25662</strain>
    </source>
</reference>
<dbReference type="GO" id="GO:0016787">
    <property type="term" value="F:hydrolase activity"/>
    <property type="evidence" value="ECO:0007669"/>
    <property type="project" value="UniProtKB-KW"/>
</dbReference>
<feature type="domain" description="Alpha/beta hydrolase fold-5" evidence="1">
    <location>
        <begin position="71"/>
        <end position="238"/>
    </location>
</feature>
<dbReference type="AlphaFoldDB" id="A0A1T4M3W5"/>
<evidence type="ECO:0000313" key="2">
    <source>
        <dbReference type="EMBL" id="SJZ61690.1"/>
    </source>
</evidence>
<dbReference type="RefSeq" id="WP_078711585.1">
    <property type="nucleotide sequence ID" value="NZ_FUWY01000002.1"/>
</dbReference>
<dbReference type="Gene3D" id="3.40.50.1820">
    <property type="entry name" value="alpha/beta hydrolase"/>
    <property type="match status" value="1"/>
</dbReference>
<dbReference type="STRING" id="118967.SAMN02745191_1178"/>
<dbReference type="OrthoDB" id="9780932at2"/>
<dbReference type="SUPFAM" id="SSF53474">
    <property type="entry name" value="alpha/beta-Hydrolases"/>
    <property type="match status" value="1"/>
</dbReference>
<protein>
    <submittedName>
        <fullName evidence="2">Alpha/beta hydrolase family protein</fullName>
    </submittedName>
</protein>
<organism evidence="2 3">
    <name type="scientific">Anaerorhabdus furcosa</name>
    <dbReference type="NCBI Taxonomy" id="118967"/>
    <lineage>
        <taxon>Bacteria</taxon>
        <taxon>Bacillati</taxon>
        <taxon>Bacillota</taxon>
        <taxon>Erysipelotrichia</taxon>
        <taxon>Erysipelotrichales</taxon>
        <taxon>Erysipelotrichaceae</taxon>
        <taxon>Anaerorhabdus</taxon>
    </lineage>
</organism>
<name>A0A1T4M3W5_9FIRM</name>
<dbReference type="Proteomes" id="UP000243297">
    <property type="component" value="Unassembled WGS sequence"/>
</dbReference>
<dbReference type="Pfam" id="PF12695">
    <property type="entry name" value="Abhydrolase_5"/>
    <property type="match status" value="1"/>
</dbReference>
<dbReference type="InterPro" id="IPR029058">
    <property type="entry name" value="AB_hydrolase_fold"/>
</dbReference>
<accession>A0A1T4M3W5</accession>
<dbReference type="EMBL" id="FUWY01000002">
    <property type="protein sequence ID" value="SJZ61690.1"/>
    <property type="molecule type" value="Genomic_DNA"/>
</dbReference>
<dbReference type="InterPro" id="IPR029059">
    <property type="entry name" value="AB_hydrolase_5"/>
</dbReference>
<evidence type="ECO:0000313" key="3">
    <source>
        <dbReference type="Proteomes" id="UP000243297"/>
    </source>
</evidence>
<sequence length="254" mass="27866">MKTNFFKKHKLLTALLLVLIFFIGYATYYLTSYLPASDLAVASLVSTQTVTVTNTQSSITFAPAKTSTKVGLIYYPGGKVDPASFAYAASEIAKEDIFVVIVKMPFNLAIFDTNKANAVMDQYPDIDEWYLAGFSLGGTAASMYAHEHPDKIDGLILYASYTTKESSLKEADFPVLSISGSNDGLATPQDILDKSIYLPPTTDFVKIEGANHTQMALYNNAKPQSGDNKADITDNQQQRDLIDATIKFIKTYSK</sequence>
<evidence type="ECO:0000259" key="1">
    <source>
        <dbReference type="Pfam" id="PF12695"/>
    </source>
</evidence>